<feature type="repeat" description="ANK" evidence="3">
    <location>
        <begin position="393"/>
        <end position="425"/>
    </location>
</feature>
<feature type="compositionally biased region" description="Acidic residues" evidence="4">
    <location>
        <begin position="681"/>
        <end position="716"/>
    </location>
</feature>
<feature type="repeat" description="ANK" evidence="3">
    <location>
        <begin position="227"/>
        <end position="259"/>
    </location>
</feature>
<accession>A0A9W9F3F1</accession>
<keyword evidence="2 3" id="KW-0040">ANK repeat</keyword>
<evidence type="ECO:0000313" key="6">
    <source>
        <dbReference type="EMBL" id="KAJ5092847.1"/>
    </source>
</evidence>
<dbReference type="Pfam" id="PF12796">
    <property type="entry name" value="Ank_2"/>
    <property type="match status" value="2"/>
</dbReference>
<dbReference type="AlphaFoldDB" id="A0A9W9F3F1"/>
<reference evidence="6" key="1">
    <citation type="submission" date="2022-11" db="EMBL/GenBank/DDBJ databases">
        <authorList>
            <person name="Petersen C."/>
        </authorList>
    </citation>
    <scope>NUCLEOTIDE SEQUENCE</scope>
    <source>
        <strain evidence="6">IBT 30069</strain>
    </source>
</reference>
<dbReference type="Gene3D" id="1.25.40.20">
    <property type="entry name" value="Ankyrin repeat-containing domain"/>
    <property type="match status" value="3"/>
</dbReference>
<evidence type="ECO:0000256" key="4">
    <source>
        <dbReference type="SAM" id="MobiDB-lite"/>
    </source>
</evidence>
<gene>
    <name evidence="6" type="ORF">N7456_008708</name>
</gene>
<evidence type="ECO:0000313" key="7">
    <source>
        <dbReference type="Proteomes" id="UP001149165"/>
    </source>
</evidence>
<dbReference type="PANTHER" id="PTHR24178">
    <property type="entry name" value="MOLTING PROTEIN MLT-4"/>
    <property type="match status" value="1"/>
</dbReference>
<dbReference type="OrthoDB" id="366390at2759"/>
<protein>
    <recommendedName>
        <fullName evidence="5">F-box domain-containing protein</fullName>
    </recommendedName>
</protein>
<dbReference type="PROSITE" id="PS50297">
    <property type="entry name" value="ANK_REP_REGION"/>
    <property type="match status" value="4"/>
</dbReference>
<name>A0A9W9F3F1_9EURO</name>
<dbReference type="InterPro" id="IPR002110">
    <property type="entry name" value="Ankyrin_rpt"/>
</dbReference>
<dbReference type="Proteomes" id="UP001149165">
    <property type="component" value="Unassembled WGS sequence"/>
</dbReference>
<dbReference type="InterPro" id="IPR036770">
    <property type="entry name" value="Ankyrin_rpt-contain_sf"/>
</dbReference>
<feature type="repeat" description="ANK" evidence="3">
    <location>
        <begin position="260"/>
        <end position="287"/>
    </location>
</feature>
<dbReference type="PROSITE" id="PS50181">
    <property type="entry name" value="FBOX"/>
    <property type="match status" value="1"/>
</dbReference>
<dbReference type="SMART" id="SM00248">
    <property type="entry name" value="ANK"/>
    <property type="match status" value="12"/>
</dbReference>
<proteinExistence type="predicted"/>
<evidence type="ECO:0000256" key="2">
    <source>
        <dbReference type="ARBA" id="ARBA00023043"/>
    </source>
</evidence>
<evidence type="ECO:0000259" key="5">
    <source>
        <dbReference type="PROSITE" id="PS50181"/>
    </source>
</evidence>
<dbReference type="SUPFAM" id="SSF140860">
    <property type="entry name" value="Pseudo ankyrin repeat-like"/>
    <property type="match status" value="1"/>
</dbReference>
<dbReference type="EMBL" id="JAPQKH010000006">
    <property type="protein sequence ID" value="KAJ5092847.1"/>
    <property type="molecule type" value="Genomic_DNA"/>
</dbReference>
<organism evidence="6 7">
    <name type="scientific">Penicillium angulare</name>
    <dbReference type="NCBI Taxonomy" id="116970"/>
    <lineage>
        <taxon>Eukaryota</taxon>
        <taxon>Fungi</taxon>
        <taxon>Dikarya</taxon>
        <taxon>Ascomycota</taxon>
        <taxon>Pezizomycotina</taxon>
        <taxon>Eurotiomycetes</taxon>
        <taxon>Eurotiomycetidae</taxon>
        <taxon>Eurotiales</taxon>
        <taxon>Aspergillaceae</taxon>
        <taxon>Penicillium</taxon>
    </lineage>
</organism>
<feature type="region of interest" description="Disordered" evidence="4">
    <location>
        <begin position="658"/>
        <end position="716"/>
    </location>
</feature>
<dbReference type="InterPro" id="IPR001810">
    <property type="entry name" value="F-box_dom"/>
</dbReference>
<feature type="repeat" description="ANK" evidence="3">
    <location>
        <begin position="550"/>
        <end position="582"/>
    </location>
</feature>
<keyword evidence="1" id="KW-0677">Repeat</keyword>
<keyword evidence="7" id="KW-1185">Reference proteome</keyword>
<dbReference type="SUPFAM" id="SSF48403">
    <property type="entry name" value="Ankyrin repeat"/>
    <property type="match status" value="2"/>
</dbReference>
<reference evidence="6" key="2">
    <citation type="journal article" date="2023" name="IMA Fungus">
        <title>Comparative genomic study of the Penicillium genus elucidates a diverse pangenome and 15 lateral gene transfer events.</title>
        <authorList>
            <person name="Petersen C."/>
            <person name="Sorensen T."/>
            <person name="Nielsen M.R."/>
            <person name="Sondergaard T.E."/>
            <person name="Sorensen J.L."/>
            <person name="Fitzpatrick D.A."/>
            <person name="Frisvad J.C."/>
            <person name="Nielsen K.L."/>
        </authorList>
    </citation>
    <scope>NUCLEOTIDE SEQUENCE</scope>
    <source>
        <strain evidence="6">IBT 30069</strain>
    </source>
</reference>
<evidence type="ECO:0000256" key="3">
    <source>
        <dbReference type="PROSITE-ProRule" id="PRU00023"/>
    </source>
</evidence>
<evidence type="ECO:0000256" key="1">
    <source>
        <dbReference type="ARBA" id="ARBA00022737"/>
    </source>
</evidence>
<sequence length="808" mass="89854">MSLQSLPAELLIWIMSSLDLMKDCNSLVQTSHRCHAILNDELYIQAVSKLDFSPLFWAASMGHTRSLQHFFEIATPGLARASGNFDIRWISRYESLIGLCINYHDKDMFDLVPTFPWPPEGGDDTKNRFISTPECLGSHRPIVCLYQDALIEAIMNDHLEAVKSLLDKIPWSPNQISTYLEEEEWPYIEYPYLGFSLSHIAARYDVPAIVDFFVANGIDLAPDKKSRETSPLHIASVAGNLDVLNTLIQHGLDIDMVDDEGKTPLFNAMVHGHVDIAKALLNHGADLFKKFQGEFTPLFIATFAGQACMLKFLLDAGLNHDGSDADGNVPQLIEAATVDNLNLDLSAGFGYAQEWIGVFDCSSPLGITAFLDHSKVALLFLEYGANPNIMDLNGKLPLYMAIEQRSLKTAAVMIEKGARLDMVDGLGSNLFYYALLPNDDDLDNSECVRLIIDSCGPELKQDWIFSVLQHEHSAPGVSLPTNRITHREDIVGPASRPSIYQMHDSDRRYDSVYRQLYEPGYESQGSRCSCEKMLAIFLDRGISVDVRDSLGRTLLHQAAYWMCMEASMLLISRGANPLAQDSFGQTPLHLAVVHTPEEPHLLWKEIALLFNGGGVSNCKDSNGQTPLHIAAQAGNYWAVHRMISPNFTESLAEVNQLDESWESDASGESTKSDELTGYTEPAEDEVDQSGDGDELDGSDQPDEPGEPGEPDDNDDFIDVQPFVEYSIRFSRADWTVHKNMQRNVTVLDNSGSTPYHLAAAPLSSRVPIRFIMVLRQLKRAGGSCTCTAIDDKDSNCARLRRLIRDLPK</sequence>
<feature type="domain" description="F-box" evidence="5">
    <location>
        <begin position="1"/>
        <end position="47"/>
    </location>
</feature>
<dbReference type="PROSITE" id="PS50088">
    <property type="entry name" value="ANK_REPEAT"/>
    <property type="match status" value="5"/>
</dbReference>
<comment type="caution">
    <text evidence="6">The sequence shown here is derived from an EMBL/GenBank/DDBJ whole genome shotgun (WGS) entry which is preliminary data.</text>
</comment>
<feature type="repeat" description="ANK" evidence="3">
    <location>
        <begin position="622"/>
        <end position="659"/>
    </location>
</feature>